<feature type="compositionally biased region" description="Low complexity" evidence="1">
    <location>
        <begin position="30"/>
        <end position="74"/>
    </location>
</feature>
<dbReference type="PANTHER" id="PTHR10151:SF120">
    <property type="entry name" value="BIS(5'-ADENOSYL)-TRIPHOSPHATASE"/>
    <property type="match status" value="1"/>
</dbReference>
<dbReference type="Pfam" id="PF01663">
    <property type="entry name" value="Phosphodiest"/>
    <property type="match status" value="1"/>
</dbReference>
<comment type="caution">
    <text evidence="2">The sequence shown here is derived from an EMBL/GenBank/DDBJ whole genome shotgun (WGS) entry which is preliminary data.</text>
</comment>
<gene>
    <name evidence="2" type="ORF">J5N97_025648</name>
</gene>
<evidence type="ECO:0000313" key="2">
    <source>
        <dbReference type="EMBL" id="KAJ0964510.1"/>
    </source>
</evidence>
<dbReference type="GO" id="GO:0005773">
    <property type="term" value="C:vacuole"/>
    <property type="evidence" value="ECO:0007669"/>
    <property type="project" value="TreeGrafter"/>
</dbReference>
<dbReference type="Gene3D" id="3.40.720.10">
    <property type="entry name" value="Alkaline Phosphatase, subunit A"/>
    <property type="match status" value="1"/>
</dbReference>
<dbReference type="InterPro" id="IPR002591">
    <property type="entry name" value="Phosphodiest/P_Trfase"/>
</dbReference>
<keyword evidence="3" id="KW-1185">Reference proteome</keyword>
<proteinExistence type="predicted"/>
<evidence type="ECO:0000313" key="3">
    <source>
        <dbReference type="Proteomes" id="UP001085076"/>
    </source>
</evidence>
<feature type="compositionally biased region" description="Low complexity" evidence="1">
    <location>
        <begin position="7"/>
        <end position="22"/>
    </location>
</feature>
<evidence type="ECO:0000256" key="1">
    <source>
        <dbReference type="SAM" id="MobiDB-lite"/>
    </source>
</evidence>
<dbReference type="SUPFAM" id="SSF53649">
    <property type="entry name" value="Alkaline phosphatase-like"/>
    <property type="match status" value="1"/>
</dbReference>
<organism evidence="2 3">
    <name type="scientific">Dioscorea zingiberensis</name>
    <dbReference type="NCBI Taxonomy" id="325984"/>
    <lineage>
        <taxon>Eukaryota</taxon>
        <taxon>Viridiplantae</taxon>
        <taxon>Streptophyta</taxon>
        <taxon>Embryophyta</taxon>
        <taxon>Tracheophyta</taxon>
        <taxon>Spermatophyta</taxon>
        <taxon>Magnoliopsida</taxon>
        <taxon>Liliopsida</taxon>
        <taxon>Dioscoreales</taxon>
        <taxon>Dioscoreaceae</taxon>
        <taxon>Dioscorea</taxon>
    </lineage>
</organism>
<dbReference type="AlphaFoldDB" id="A0A9D5C158"/>
<dbReference type="EMBL" id="JAGGNH010000008">
    <property type="protein sequence ID" value="KAJ0964510.1"/>
    <property type="molecule type" value="Genomic_DNA"/>
</dbReference>
<dbReference type="PANTHER" id="PTHR10151">
    <property type="entry name" value="ECTONUCLEOTIDE PYROPHOSPHATASE/PHOSPHODIESTERASE"/>
    <property type="match status" value="1"/>
</dbReference>
<name>A0A9D5C158_9LILI</name>
<protein>
    <submittedName>
        <fullName evidence="2">Uncharacterized protein</fullName>
    </submittedName>
</protein>
<dbReference type="InterPro" id="IPR017850">
    <property type="entry name" value="Alkaline_phosphatase_core_sf"/>
</dbReference>
<dbReference type="GO" id="GO:0016787">
    <property type="term" value="F:hydrolase activity"/>
    <property type="evidence" value="ECO:0007669"/>
    <property type="project" value="UniProtKB-ARBA"/>
</dbReference>
<accession>A0A9D5C158</accession>
<reference evidence="2" key="1">
    <citation type="submission" date="2021-03" db="EMBL/GenBank/DDBJ databases">
        <authorList>
            <person name="Li Z."/>
            <person name="Yang C."/>
        </authorList>
    </citation>
    <scope>NUCLEOTIDE SEQUENCE</scope>
    <source>
        <strain evidence="2">Dzin_1.0</strain>
        <tissue evidence="2">Leaf</tissue>
    </source>
</reference>
<feature type="region of interest" description="Disordered" evidence="1">
    <location>
        <begin position="1"/>
        <end position="81"/>
    </location>
</feature>
<sequence length="196" mass="20307">MASDMVTISSAPPQTSTASSPMAPRPSPASSPSSPLSPFSTTTPSSPTSTPNPTASSTTSSSIPSPVTPSPSAARNPAGGSADRLQGFKAAAYFLVGSEVSKGSWDCPPEICPKYDSSVPFEKLVDDGLSYFDLPIDKIPVFVALYLEEPDSKGHEFGPDQPEITNAVARIDTMISGDCEALAEASSRMCVVGIME</sequence>
<dbReference type="OrthoDB" id="415411at2759"/>
<dbReference type="Proteomes" id="UP001085076">
    <property type="component" value="Miscellaneous, Linkage group lg08"/>
</dbReference>
<reference evidence="2" key="2">
    <citation type="journal article" date="2022" name="Hortic Res">
        <title>The genome of Dioscorea zingiberensis sheds light on the biosynthesis, origin and evolution of the medicinally important diosgenin saponins.</title>
        <authorList>
            <person name="Li Y."/>
            <person name="Tan C."/>
            <person name="Li Z."/>
            <person name="Guo J."/>
            <person name="Li S."/>
            <person name="Chen X."/>
            <person name="Wang C."/>
            <person name="Dai X."/>
            <person name="Yang H."/>
            <person name="Song W."/>
            <person name="Hou L."/>
            <person name="Xu J."/>
            <person name="Tong Z."/>
            <person name="Xu A."/>
            <person name="Yuan X."/>
            <person name="Wang W."/>
            <person name="Yang Q."/>
            <person name="Chen L."/>
            <person name="Sun Z."/>
            <person name="Wang K."/>
            <person name="Pan B."/>
            <person name="Chen J."/>
            <person name="Bao Y."/>
            <person name="Liu F."/>
            <person name="Qi X."/>
            <person name="Gang D.R."/>
            <person name="Wen J."/>
            <person name="Li J."/>
        </authorList>
    </citation>
    <scope>NUCLEOTIDE SEQUENCE</scope>
    <source>
        <strain evidence="2">Dzin_1.0</strain>
    </source>
</reference>